<organism evidence="2 3">
    <name type="scientific">Shewanella algae</name>
    <dbReference type="NCBI Taxonomy" id="38313"/>
    <lineage>
        <taxon>Bacteria</taxon>
        <taxon>Pseudomonadati</taxon>
        <taxon>Pseudomonadota</taxon>
        <taxon>Gammaproteobacteria</taxon>
        <taxon>Alteromonadales</taxon>
        <taxon>Shewanellaceae</taxon>
        <taxon>Shewanella</taxon>
    </lineage>
</organism>
<proteinExistence type="predicted"/>
<feature type="compositionally biased region" description="Gly residues" evidence="1">
    <location>
        <begin position="56"/>
        <end position="69"/>
    </location>
</feature>
<dbReference type="SUPFAM" id="SSF52743">
    <property type="entry name" value="Subtilisin-like"/>
    <property type="match status" value="1"/>
</dbReference>
<dbReference type="Proteomes" id="UP000254069">
    <property type="component" value="Unassembled WGS sequence"/>
</dbReference>
<keyword evidence="3" id="KW-1185">Reference proteome</keyword>
<gene>
    <name evidence="2" type="ORF">NCTC10738_03166</name>
</gene>
<keyword evidence="2" id="KW-0645">Protease</keyword>
<dbReference type="AlphaFoldDB" id="A0A380BFQ8"/>
<feature type="compositionally biased region" description="Basic residues" evidence="1">
    <location>
        <begin position="70"/>
        <end position="79"/>
    </location>
</feature>
<sequence>MVWSHFPQCSNSDIRAALRATAEDLGAAGRDDETGYGLVQAKDAVDYLTANGCSGGGTGGGGDTGGCKGKGCKSPKNPR</sequence>
<evidence type="ECO:0000256" key="1">
    <source>
        <dbReference type="SAM" id="MobiDB-lite"/>
    </source>
</evidence>
<feature type="region of interest" description="Disordered" evidence="1">
    <location>
        <begin position="56"/>
        <end position="79"/>
    </location>
</feature>
<dbReference type="InterPro" id="IPR036852">
    <property type="entry name" value="Peptidase_S8/S53_dom_sf"/>
</dbReference>
<dbReference type="Gene3D" id="3.40.50.200">
    <property type="entry name" value="Peptidase S8/S53 domain"/>
    <property type="match status" value="1"/>
</dbReference>
<dbReference type="EMBL" id="UGYO01000002">
    <property type="protein sequence ID" value="SUJ00639.1"/>
    <property type="molecule type" value="Genomic_DNA"/>
</dbReference>
<protein>
    <submittedName>
        <fullName evidence="2">Type VII secretion-associated serine protease mycosin</fullName>
    </submittedName>
</protein>
<keyword evidence="2" id="KW-0378">Hydrolase</keyword>
<evidence type="ECO:0000313" key="3">
    <source>
        <dbReference type="Proteomes" id="UP000254069"/>
    </source>
</evidence>
<name>A0A380BFQ8_9GAMM</name>
<dbReference type="GO" id="GO:0006508">
    <property type="term" value="P:proteolysis"/>
    <property type="evidence" value="ECO:0007669"/>
    <property type="project" value="UniProtKB-KW"/>
</dbReference>
<accession>A0A380BFQ8</accession>
<evidence type="ECO:0000313" key="2">
    <source>
        <dbReference type="EMBL" id="SUJ00639.1"/>
    </source>
</evidence>
<dbReference type="GO" id="GO:0004252">
    <property type="term" value="F:serine-type endopeptidase activity"/>
    <property type="evidence" value="ECO:0007669"/>
    <property type="project" value="InterPro"/>
</dbReference>
<reference evidence="2 3" key="1">
    <citation type="submission" date="2018-06" db="EMBL/GenBank/DDBJ databases">
        <authorList>
            <consortium name="Pathogen Informatics"/>
            <person name="Doyle S."/>
        </authorList>
    </citation>
    <scope>NUCLEOTIDE SEQUENCE [LARGE SCALE GENOMIC DNA]</scope>
    <source>
        <strain evidence="2 3">NCTC10738</strain>
    </source>
</reference>